<name>A0A0A0M3S5_9GAMM</name>
<comment type="caution">
    <text evidence="3">The sequence shown here is derived from an EMBL/GenBank/DDBJ whole genome shotgun (WGS) entry which is preliminary data.</text>
</comment>
<organism evidence="3 4">
    <name type="scientific">Lysobacter defluvii IMMIB APB-9 = DSM 18482</name>
    <dbReference type="NCBI Taxonomy" id="1385515"/>
    <lineage>
        <taxon>Bacteria</taxon>
        <taxon>Pseudomonadati</taxon>
        <taxon>Pseudomonadota</taxon>
        <taxon>Gammaproteobacteria</taxon>
        <taxon>Lysobacterales</taxon>
        <taxon>Lysobacteraceae</taxon>
        <taxon>Novilysobacter</taxon>
    </lineage>
</organism>
<accession>A0A0A0M3S5</accession>
<evidence type="ECO:0000259" key="2">
    <source>
        <dbReference type="Pfam" id="PF18912"/>
    </source>
</evidence>
<dbReference type="STRING" id="1385515.GCA_000423325_02378"/>
<gene>
    <name evidence="3" type="ORF">N791_07580</name>
</gene>
<proteinExistence type="predicted"/>
<evidence type="ECO:0000313" key="3">
    <source>
        <dbReference type="EMBL" id="KGO97653.1"/>
    </source>
</evidence>
<evidence type="ECO:0000313" key="4">
    <source>
        <dbReference type="Proteomes" id="UP000030003"/>
    </source>
</evidence>
<dbReference type="PANTHER" id="PTHR47505:SF1">
    <property type="entry name" value="DNA UTILIZATION PROTEIN YHGH"/>
    <property type="match status" value="1"/>
</dbReference>
<feature type="domain" description="Double zinc ribbon" evidence="2">
    <location>
        <begin position="1"/>
        <end position="54"/>
    </location>
</feature>
<dbReference type="Pfam" id="PF18912">
    <property type="entry name" value="DZR_2"/>
    <property type="match status" value="1"/>
</dbReference>
<feature type="region of interest" description="Disordered" evidence="1">
    <location>
        <begin position="151"/>
        <end position="170"/>
    </location>
</feature>
<feature type="non-terminal residue" evidence="3">
    <location>
        <position position="170"/>
    </location>
</feature>
<dbReference type="SUPFAM" id="SSF53271">
    <property type="entry name" value="PRTase-like"/>
    <property type="match status" value="1"/>
</dbReference>
<dbReference type="InterPro" id="IPR029057">
    <property type="entry name" value="PRTase-like"/>
</dbReference>
<dbReference type="InterPro" id="IPR051910">
    <property type="entry name" value="ComF/GntX_DNA_util-trans"/>
</dbReference>
<reference evidence="3 4" key="1">
    <citation type="submission" date="2013-08" db="EMBL/GenBank/DDBJ databases">
        <title>Genomic analysis of Lysobacter defluvii.</title>
        <authorList>
            <person name="Wang Q."/>
            <person name="Wang G."/>
        </authorList>
    </citation>
    <scope>NUCLEOTIDE SEQUENCE [LARGE SCALE GENOMIC DNA]</scope>
    <source>
        <strain evidence="3 4">IMMIB APB-9</strain>
    </source>
</reference>
<keyword evidence="4" id="KW-1185">Reference proteome</keyword>
<dbReference type="AlphaFoldDB" id="A0A0A0M3S5"/>
<evidence type="ECO:0000256" key="1">
    <source>
        <dbReference type="SAM" id="MobiDB-lite"/>
    </source>
</evidence>
<dbReference type="Proteomes" id="UP000030003">
    <property type="component" value="Unassembled WGS sequence"/>
</dbReference>
<dbReference type="PANTHER" id="PTHR47505">
    <property type="entry name" value="DNA UTILIZATION PROTEIN YHGH"/>
    <property type="match status" value="1"/>
</dbReference>
<sequence length="170" mass="18438">MFPSVCLACGEPGVDGLDLCADCLAALPWQPPSCIRCALPLRIPTGDDTCAACMLDPPPLAATRAACLYDAPLDRLLPRFKFHGDLAAGRLLSQLMARAFSGVPRPDALVPVPLHRARLRRRGYDQALELARPLAGALDIALRPDLLVRQRHTQPQSTLDAATRRENLVD</sequence>
<dbReference type="InterPro" id="IPR044005">
    <property type="entry name" value="DZR_2"/>
</dbReference>
<dbReference type="eggNOG" id="COG1040">
    <property type="taxonomic scope" value="Bacteria"/>
</dbReference>
<protein>
    <submittedName>
        <fullName evidence="3">Competence protein ComF</fullName>
    </submittedName>
</protein>
<dbReference type="EMBL" id="AVBH01000254">
    <property type="protein sequence ID" value="KGO97653.1"/>
    <property type="molecule type" value="Genomic_DNA"/>
</dbReference>